<feature type="transmembrane region" description="Helical" evidence="7">
    <location>
        <begin position="61"/>
        <end position="85"/>
    </location>
</feature>
<dbReference type="InterPro" id="IPR036259">
    <property type="entry name" value="MFS_trans_sf"/>
</dbReference>
<evidence type="ECO:0000256" key="4">
    <source>
        <dbReference type="ARBA" id="ARBA00022692"/>
    </source>
</evidence>
<dbReference type="InterPro" id="IPR011701">
    <property type="entry name" value="MFS"/>
</dbReference>
<dbReference type="Gene3D" id="1.20.1250.20">
    <property type="entry name" value="MFS general substrate transporter like domains"/>
    <property type="match status" value="2"/>
</dbReference>
<evidence type="ECO:0000256" key="5">
    <source>
        <dbReference type="ARBA" id="ARBA00022989"/>
    </source>
</evidence>
<evidence type="ECO:0000259" key="8">
    <source>
        <dbReference type="PROSITE" id="PS50850"/>
    </source>
</evidence>
<dbReference type="AlphaFoldDB" id="A0AB39BGM6"/>
<sequence length="437" mass="45350">MSSTSDVDMHQAQDTPRTTSAWRVFLASGVGTALEYYDFLVYGLAAALVFGPVFFPTADPLLGVLLGFATFGTGFLARPIGGIVLGHFGDKIGRRAMLILTLIVMGVSTFLIGCVPGYDTIGIAAPVLLVVLRLIQGFAAGGEWGGAALNGVESAPANRRGFWGSFTSMGVGMGGLLGAGVFGATSAAFGGDLVEFGWRIPFWVGGLVAIFGLVARLFVLDTTKHAAKSEVPKLPIGQVLRKYPRFLLFGIGVSYAYNSLAYLGGTFLLSYVKQIGYPDDQALAAQLVYSAVSLVAAPAAALLSDRIGRRRVVIGGAVLAIFMLFGFFALVSANQFGTILVAFGLVGIITCLMLGPLPTFLSEQFPREVRYSGVSASYQIGAAIGGGTAAVIATALLLAFGSPLAPAAYGAFVAIVLIVCTLGLREGRGKTLSDLGG</sequence>
<keyword evidence="5 7" id="KW-1133">Transmembrane helix</keyword>
<keyword evidence="3" id="KW-1003">Cell membrane</keyword>
<evidence type="ECO:0000256" key="3">
    <source>
        <dbReference type="ARBA" id="ARBA00022475"/>
    </source>
</evidence>
<accession>A0AB39BGM6</accession>
<keyword evidence="4 7" id="KW-0812">Transmembrane</keyword>
<feature type="transmembrane region" description="Helical" evidence="7">
    <location>
        <begin position="246"/>
        <end position="271"/>
    </location>
</feature>
<feature type="transmembrane region" description="Helical" evidence="7">
    <location>
        <begin position="283"/>
        <end position="303"/>
    </location>
</feature>
<proteinExistence type="predicted"/>
<dbReference type="PROSITE" id="PS50850">
    <property type="entry name" value="MFS"/>
    <property type="match status" value="1"/>
</dbReference>
<keyword evidence="6 7" id="KW-0472">Membrane</keyword>
<dbReference type="PROSITE" id="PS00216">
    <property type="entry name" value="SUGAR_TRANSPORT_1"/>
    <property type="match status" value="1"/>
</dbReference>
<keyword evidence="2" id="KW-0813">Transport</keyword>
<dbReference type="Pfam" id="PF07690">
    <property type="entry name" value="MFS_1"/>
    <property type="match status" value="1"/>
</dbReference>
<dbReference type="SUPFAM" id="SSF103473">
    <property type="entry name" value="MFS general substrate transporter"/>
    <property type="match status" value="1"/>
</dbReference>
<feature type="transmembrane region" description="Helical" evidence="7">
    <location>
        <begin position="382"/>
        <end position="401"/>
    </location>
</feature>
<gene>
    <name evidence="9" type="ORF">ABFY20_18505</name>
</gene>
<reference evidence="9" key="1">
    <citation type="submission" date="2024-05" db="EMBL/GenBank/DDBJ databases">
        <title>Herbiconiux sp. A18JL235.</title>
        <authorList>
            <person name="Zhang G."/>
        </authorList>
    </citation>
    <scope>NUCLEOTIDE SEQUENCE</scope>
    <source>
        <strain evidence="9">A18JL235</strain>
    </source>
</reference>
<feature type="transmembrane region" description="Helical" evidence="7">
    <location>
        <begin position="161"/>
        <end position="188"/>
    </location>
</feature>
<feature type="transmembrane region" description="Helical" evidence="7">
    <location>
        <begin position="36"/>
        <end position="55"/>
    </location>
</feature>
<dbReference type="RefSeq" id="WP_368497670.1">
    <property type="nucleotide sequence ID" value="NZ_CP162511.1"/>
</dbReference>
<protein>
    <submittedName>
        <fullName evidence="9">MFS transporter</fullName>
    </submittedName>
</protein>
<comment type="subcellular location">
    <subcellularLocation>
        <location evidence="1">Cell membrane</location>
        <topology evidence="1">Multi-pass membrane protein</topology>
    </subcellularLocation>
</comment>
<feature type="transmembrane region" description="Helical" evidence="7">
    <location>
        <begin position="339"/>
        <end position="361"/>
    </location>
</feature>
<feature type="transmembrane region" description="Helical" evidence="7">
    <location>
        <begin position="407"/>
        <end position="424"/>
    </location>
</feature>
<dbReference type="InterPro" id="IPR020846">
    <property type="entry name" value="MFS_dom"/>
</dbReference>
<dbReference type="InterPro" id="IPR005829">
    <property type="entry name" value="Sugar_transporter_CS"/>
</dbReference>
<evidence type="ECO:0000256" key="7">
    <source>
        <dbReference type="SAM" id="Phobius"/>
    </source>
</evidence>
<organism evidence="9">
    <name type="scientific">Herbiconiux sp. A18JL235</name>
    <dbReference type="NCBI Taxonomy" id="3152363"/>
    <lineage>
        <taxon>Bacteria</taxon>
        <taxon>Bacillati</taxon>
        <taxon>Actinomycetota</taxon>
        <taxon>Actinomycetes</taxon>
        <taxon>Micrococcales</taxon>
        <taxon>Microbacteriaceae</taxon>
        <taxon>Herbiconiux</taxon>
    </lineage>
</organism>
<dbReference type="GO" id="GO:0022857">
    <property type="term" value="F:transmembrane transporter activity"/>
    <property type="evidence" value="ECO:0007669"/>
    <property type="project" value="InterPro"/>
</dbReference>
<evidence type="ECO:0000256" key="6">
    <source>
        <dbReference type="ARBA" id="ARBA00023136"/>
    </source>
</evidence>
<dbReference type="GO" id="GO:0005886">
    <property type="term" value="C:plasma membrane"/>
    <property type="evidence" value="ECO:0007669"/>
    <property type="project" value="UniProtKB-SubCell"/>
</dbReference>
<evidence type="ECO:0000313" key="9">
    <source>
        <dbReference type="EMBL" id="XDI05286.1"/>
    </source>
</evidence>
<dbReference type="PANTHER" id="PTHR43045:SF1">
    <property type="entry name" value="SHIKIMATE TRANSPORTER"/>
    <property type="match status" value="1"/>
</dbReference>
<evidence type="ECO:0000256" key="1">
    <source>
        <dbReference type="ARBA" id="ARBA00004651"/>
    </source>
</evidence>
<feature type="transmembrane region" description="Helical" evidence="7">
    <location>
        <begin position="200"/>
        <end position="219"/>
    </location>
</feature>
<name>A0AB39BGM6_9MICO</name>
<dbReference type="PANTHER" id="PTHR43045">
    <property type="entry name" value="SHIKIMATE TRANSPORTER"/>
    <property type="match status" value="1"/>
</dbReference>
<feature type="transmembrane region" description="Helical" evidence="7">
    <location>
        <begin position="97"/>
        <end position="118"/>
    </location>
</feature>
<feature type="transmembrane region" description="Helical" evidence="7">
    <location>
        <begin position="312"/>
        <end position="333"/>
    </location>
</feature>
<dbReference type="EMBL" id="CP162511">
    <property type="protein sequence ID" value="XDI05286.1"/>
    <property type="molecule type" value="Genomic_DNA"/>
</dbReference>
<feature type="transmembrane region" description="Helical" evidence="7">
    <location>
        <begin position="124"/>
        <end position="149"/>
    </location>
</feature>
<evidence type="ECO:0000256" key="2">
    <source>
        <dbReference type="ARBA" id="ARBA00022448"/>
    </source>
</evidence>
<feature type="domain" description="Major facilitator superfamily (MFS) profile" evidence="8">
    <location>
        <begin position="24"/>
        <end position="428"/>
    </location>
</feature>